<reference evidence="2 3" key="1">
    <citation type="journal article" date="2024" name="Science">
        <title>Giant polyketide synthase enzymes in the biosynthesis of giant marine polyether toxins.</title>
        <authorList>
            <person name="Fallon T.R."/>
            <person name="Shende V.V."/>
            <person name="Wierzbicki I.H."/>
            <person name="Pendleton A.L."/>
            <person name="Watervoot N.F."/>
            <person name="Auber R.P."/>
            <person name="Gonzalez D.J."/>
            <person name="Wisecaver J.H."/>
            <person name="Moore B.S."/>
        </authorList>
    </citation>
    <scope>NUCLEOTIDE SEQUENCE [LARGE SCALE GENOMIC DNA]</scope>
    <source>
        <strain evidence="2 3">12B1</strain>
    </source>
</reference>
<keyword evidence="3" id="KW-1185">Reference proteome</keyword>
<dbReference type="Proteomes" id="UP001515480">
    <property type="component" value="Unassembled WGS sequence"/>
</dbReference>
<evidence type="ECO:0000313" key="3">
    <source>
        <dbReference type="Proteomes" id="UP001515480"/>
    </source>
</evidence>
<accession>A0AB34JCN0</accession>
<dbReference type="EMBL" id="JBGBPQ010000010">
    <property type="protein sequence ID" value="KAL1518818.1"/>
    <property type="molecule type" value="Genomic_DNA"/>
</dbReference>
<evidence type="ECO:0000313" key="2">
    <source>
        <dbReference type="EMBL" id="KAL1518818.1"/>
    </source>
</evidence>
<comment type="caution">
    <text evidence="2">The sequence shown here is derived from an EMBL/GenBank/DDBJ whole genome shotgun (WGS) entry which is preliminary data.</text>
</comment>
<organism evidence="2 3">
    <name type="scientific">Prymnesium parvum</name>
    <name type="common">Toxic golden alga</name>
    <dbReference type="NCBI Taxonomy" id="97485"/>
    <lineage>
        <taxon>Eukaryota</taxon>
        <taxon>Haptista</taxon>
        <taxon>Haptophyta</taxon>
        <taxon>Prymnesiophyceae</taxon>
        <taxon>Prymnesiales</taxon>
        <taxon>Prymnesiaceae</taxon>
        <taxon>Prymnesium</taxon>
    </lineage>
</organism>
<gene>
    <name evidence="2" type="ORF">AB1Y20_003097</name>
</gene>
<dbReference type="AlphaFoldDB" id="A0AB34JCN0"/>
<sequence>MALASALLLVRTSGFEHRPPHRLVTASCGHDRAVRVFAQLTPEEEPASDEALSWRTPPPRGIPEPALSDRMGPFWTTLGEPDEDTGARPGFLRRNDWHISSIRTAEELEAEEEAMSLLASQEDVSLSAYTEEELGDINLGNPLMRSKHMQLEEFDIPQTRERTEAACPMPTSWQEYQFLQRELDEIASRADASLEVREAATTHLKDMADGYLQFKTILAEGWELEYDPGIEKAANFVMKMKQQRGA</sequence>
<protein>
    <submittedName>
        <fullName evidence="2">Uncharacterized protein</fullName>
    </submittedName>
</protein>
<evidence type="ECO:0000256" key="1">
    <source>
        <dbReference type="SAM" id="MobiDB-lite"/>
    </source>
</evidence>
<proteinExistence type="predicted"/>
<name>A0AB34JCN0_PRYPA</name>
<feature type="region of interest" description="Disordered" evidence="1">
    <location>
        <begin position="42"/>
        <end position="70"/>
    </location>
</feature>